<name>M7TZF9_EUTLA</name>
<dbReference type="HOGENOM" id="CLU_062848_0_0_1"/>
<dbReference type="OMA" id="VYIVGNW"/>
<dbReference type="AlphaFoldDB" id="M7TZF9"/>
<protein>
    <recommendedName>
        <fullName evidence="3">ABM domain-containing protein</fullName>
    </recommendedName>
</protein>
<accession>M7TZF9</accession>
<dbReference type="Proteomes" id="UP000012174">
    <property type="component" value="Unassembled WGS sequence"/>
</dbReference>
<organism evidence="1 2">
    <name type="scientific">Eutypa lata (strain UCR-EL1)</name>
    <name type="common">Grapevine dieback disease fungus</name>
    <name type="synonym">Eutypa armeniacae</name>
    <dbReference type="NCBI Taxonomy" id="1287681"/>
    <lineage>
        <taxon>Eukaryota</taxon>
        <taxon>Fungi</taxon>
        <taxon>Dikarya</taxon>
        <taxon>Ascomycota</taxon>
        <taxon>Pezizomycotina</taxon>
        <taxon>Sordariomycetes</taxon>
        <taxon>Xylariomycetidae</taxon>
        <taxon>Xylariales</taxon>
        <taxon>Diatrypaceae</taxon>
        <taxon>Eutypa</taxon>
    </lineage>
</organism>
<evidence type="ECO:0000313" key="1">
    <source>
        <dbReference type="EMBL" id="EMR72055.1"/>
    </source>
</evidence>
<dbReference type="eggNOG" id="ENOG502RKPG">
    <property type="taxonomic scope" value="Eukaryota"/>
</dbReference>
<keyword evidence="2" id="KW-1185">Reference proteome</keyword>
<dbReference type="PANTHER" id="PTHR42052">
    <property type="entry name" value="ABM DOMAIN-CONTAINING PROTEIN"/>
    <property type="match status" value="1"/>
</dbReference>
<dbReference type="PANTHER" id="PTHR42052:SF1">
    <property type="entry name" value="ABM DOMAIN-CONTAINING PROTEIN"/>
    <property type="match status" value="1"/>
</dbReference>
<dbReference type="KEGG" id="ela:UCREL1_881"/>
<dbReference type="Gene3D" id="3.30.70.100">
    <property type="match status" value="2"/>
</dbReference>
<reference evidence="2" key="1">
    <citation type="journal article" date="2013" name="Genome Announc.">
        <title>Draft genome sequence of the grapevine dieback fungus Eutypa lata UCR-EL1.</title>
        <authorList>
            <person name="Blanco-Ulate B."/>
            <person name="Rolshausen P.E."/>
            <person name="Cantu D."/>
        </authorList>
    </citation>
    <scope>NUCLEOTIDE SEQUENCE [LARGE SCALE GENOMIC DNA]</scope>
    <source>
        <strain evidence="2">UCR-EL1</strain>
    </source>
</reference>
<proteinExistence type="predicted"/>
<sequence length="227" mass="25291">MPVTELAAFTTIAHNAVTPELLAACVQAVEVQDEWCAANLTSTPLGHEARGAALFQQVEDPAVILMTAHWASVAEHGLWIASEENERVYPAVQEHIDNDNIRFFHVDGIEAFTIVEDDEGAVPVLRSPVVGIALFSVVKDRKDEFESVYAGVKNIKEEFAKPYVHRGGWRIEEVEGREDVEEYVVIGGWESVKAAKEFSKSKDFDKYSDAIASVTLSVEVEHYKRLF</sequence>
<dbReference type="OrthoDB" id="3542212at2759"/>
<gene>
    <name evidence="1" type="ORF">UCREL1_881</name>
</gene>
<evidence type="ECO:0008006" key="3">
    <source>
        <dbReference type="Google" id="ProtNLM"/>
    </source>
</evidence>
<evidence type="ECO:0000313" key="2">
    <source>
        <dbReference type="Proteomes" id="UP000012174"/>
    </source>
</evidence>
<dbReference type="EMBL" id="KB705525">
    <property type="protein sequence ID" value="EMR72055.1"/>
    <property type="molecule type" value="Genomic_DNA"/>
</dbReference>